<name>A0ABV5YL07_9ACTN</name>
<dbReference type="InterPro" id="IPR010310">
    <property type="entry name" value="T7SS_ESAT-6-like"/>
</dbReference>
<dbReference type="SUPFAM" id="SSF140453">
    <property type="entry name" value="EsxAB dimer-like"/>
    <property type="match status" value="1"/>
</dbReference>
<evidence type="ECO:0000313" key="1">
    <source>
        <dbReference type="EMBL" id="MFB9835736.1"/>
    </source>
</evidence>
<sequence>MASPTTWSEFKVDLGQLHHAIGVVKREHDLISDLLTQVSSEFDKCRDDWNTPAAVTFDNVKVWLTTASADLNALLFDMVRRMQTAYDNYRHTEEVNALNLESGGKKSGSHDGGDDKHVEKLLARVAAQPGDGHGEKMGKLLLRSATIPRGGNGATEGASLSLRYLPDARLSD</sequence>
<accession>A0ABV5YL07</accession>
<dbReference type="Gene3D" id="1.10.287.1060">
    <property type="entry name" value="ESAT-6-like"/>
    <property type="match status" value="1"/>
</dbReference>
<dbReference type="RefSeq" id="WP_378207809.1">
    <property type="nucleotide sequence ID" value="NZ_JBHLZP010000223.1"/>
</dbReference>
<organism evidence="1 2">
    <name type="scientific">Actinoallomurus acaciae</name>
    <dbReference type="NCBI Taxonomy" id="502577"/>
    <lineage>
        <taxon>Bacteria</taxon>
        <taxon>Bacillati</taxon>
        <taxon>Actinomycetota</taxon>
        <taxon>Actinomycetes</taxon>
        <taxon>Streptosporangiales</taxon>
        <taxon>Thermomonosporaceae</taxon>
        <taxon>Actinoallomurus</taxon>
    </lineage>
</organism>
<gene>
    <name evidence="1" type="ORF">ACFFNX_26495</name>
</gene>
<dbReference type="Proteomes" id="UP001589627">
    <property type="component" value="Unassembled WGS sequence"/>
</dbReference>
<reference evidence="1 2" key="1">
    <citation type="submission" date="2024-09" db="EMBL/GenBank/DDBJ databases">
        <authorList>
            <person name="Sun Q."/>
            <person name="Mori K."/>
        </authorList>
    </citation>
    <scope>NUCLEOTIDE SEQUENCE [LARGE SCALE GENOMIC DNA]</scope>
    <source>
        <strain evidence="1 2">TBRC 0563</strain>
    </source>
</reference>
<keyword evidence="2" id="KW-1185">Reference proteome</keyword>
<evidence type="ECO:0000313" key="2">
    <source>
        <dbReference type="Proteomes" id="UP001589627"/>
    </source>
</evidence>
<dbReference type="Pfam" id="PF06013">
    <property type="entry name" value="WXG100"/>
    <property type="match status" value="1"/>
</dbReference>
<dbReference type="InterPro" id="IPR036689">
    <property type="entry name" value="ESAT-6-like_sf"/>
</dbReference>
<proteinExistence type="predicted"/>
<protein>
    <submittedName>
        <fullName evidence="1">WXG100 family type VII secretion target</fullName>
    </submittedName>
</protein>
<comment type="caution">
    <text evidence="1">The sequence shown here is derived from an EMBL/GenBank/DDBJ whole genome shotgun (WGS) entry which is preliminary data.</text>
</comment>
<dbReference type="EMBL" id="JBHLZP010000223">
    <property type="protein sequence ID" value="MFB9835736.1"/>
    <property type="molecule type" value="Genomic_DNA"/>
</dbReference>